<evidence type="ECO:0000256" key="14">
    <source>
        <dbReference type="ARBA" id="ARBA00045077"/>
    </source>
</evidence>
<keyword evidence="5 16" id="KW-0732">Signal</keyword>
<proteinExistence type="inferred from homology"/>
<comment type="catalytic activity">
    <reaction evidence="14">
        <text>[(1-&gt;4)-beta-D-glucosyl]n+m + reduced acceptor + O2 = 4-dehydro-beta-D-glucosyl-[(1-&gt;4)-beta-D-glucosyl]n-1 + [(1-&gt;4)-beta-D-glucosyl]m + acceptor + H2O.</text>
        <dbReference type="EC" id="1.14.99.56"/>
    </reaction>
</comment>
<evidence type="ECO:0000256" key="1">
    <source>
        <dbReference type="ARBA" id="ARBA00001973"/>
    </source>
</evidence>
<evidence type="ECO:0000313" key="19">
    <source>
        <dbReference type="Proteomes" id="UP001175000"/>
    </source>
</evidence>
<evidence type="ECO:0000313" key="18">
    <source>
        <dbReference type="EMBL" id="KAK0627913.1"/>
    </source>
</evidence>
<keyword evidence="7" id="KW-0560">Oxidoreductase</keyword>
<sequence>MTKLVDLLLLLGVVGLADAHGFLKNIQVNGKTYPAWQVGQDNFVNPPPVRYARKLNNNGPVPDFTSKDITCGVGGNIPAEGIIELKAGDKVTMIWDQWGSSHSGPVMTYLAHCPDDDCKSFKGDTGKVWVKIEQLSYNPSANPPWASDLLRVQGAKWAVTIPPKLTPGEYLLRHEILGLHVADNRMGAQFYPSCTQIRVTQGGTVKLPEGVALPGAYDPGDAQGILTPLWKVQQGQIKYVAPGGEVWREAAPNANRAGP</sequence>
<keyword evidence="8" id="KW-0186">Copper</keyword>
<evidence type="ECO:0000256" key="2">
    <source>
        <dbReference type="ARBA" id="ARBA00004613"/>
    </source>
</evidence>
<evidence type="ECO:0000256" key="5">
    <source>
        <dbReference type="ARBA" id="ARBA00022729"/>
    </source>
</evidence>
<dbReference type="PANTHER" id="PTHR33353:SF10">
    <property type="entry name" value="ENDO-BETA-1,4-GLUCANASE D"/>
    <property type="match status" value="1"/>
</dbReference>
<keyword evidence="18" id="KW-0378">Hydrolase</keyword>
<dbReference type="Gene3D" id="2.70.50.70">
    <property type="match status" value="1"/>
</dbReference>
<evidence type="ECO:0000259" key="17">
    <source>
        <dbReference type="Pfam" id="PF03443"/>
    </source>
</evidence>
<dbReference type="GO" id="GO:0030245">
    <property type="term" value="P:cellulose catabolic process"/>
    <property type="evidence" value="ECO:0007669"/>
    <property type="project" value="UniProtKB-KW"/>
</dbReference>
<evidence type="ECO:0000256" key="6">
    <source>
        <dbReference type="ARBA" id="ARBA00023001"/>
    </source>
</evidence>
<comment type="caution">
    <text evidence="18">The sequence shown here is derived from an EMBL/GenBank/DDBJ whole genome shotgun (WGS) entry which is preliminary data.</text>
</comment>
<evidence type="ECO:0000256" key="11">
    <source>
        <dbReference type="ARBA" id="ARBA00023277"/>
    </source>
</evidence>
<dbReference type="Proteomes" id="UP001175000">
    <property type="component" value="Unassembled WGS sequence"/>
</dbReference>
<keyword evidence="9" id="KW-0503">Monooxygenase</keyword>
<keyword evidence="10" id="KW-1015">Disulfide bond</keyword>
<name>A0AA39X5Y2_9PEZI</name>
<evidence type="ECO:0000256" key="15">
    <source>
        <dbReference type="ARBA" id="ARBA00047174"/>
    </source>
</evidence>
<dbReference type="PANTHER" id="PTHR33353">
    <property type="entry name" value="PUTATIVE (AFU_ORTHOLOGUE AFUA_1G12560)-RELATED"/>
    <property type="match status" value="1"/>
</dbReference>
<dbReference type="AlphaFoldDB" id="A0AA39X5Y2"/>
<evidence type="ECO:0000256" key="13">
    <source>
        <dbReference type="ARBA" id="ARBA00044502"/>
    </source>
</evidence>
<evidence type="ECO:0000256" key="3">
    <source>
        <dbReference type="ARBA" id="ARBA00022525"/>
    </source>
</evidence>
<dbReference type="CDD" id="cd21175">
    <property type="entry name" value="LPMO_AA9"/>
    <property type="match status" value="1"/>
</dbReference>
<accession>A0AA39X5Y2</accession>
<comment type="subcellular location">
    <subcellularLocation>
        <location evidence="2">Secreted</location>
    </subcellularLocation>
</comment>
<dbReference type="InterPro" id="IPR005103">
    <property type="entry name" value="AA9_LPMO"/>
</dbReference>
<dbReference type="EC" id="1.14.99.56" evidence="15"/>
<gene>
    <name evidence="18" type="ORF">B0T14DRAFT_535566</name>
</gene>
<keyword evidence="19" id="KW-1185">Reference proteome</keyword>
<keyword evidence="6" id="KW-0136">Cellulose degradation</keyword>
<keyword evidence="3" id="KW-0964">Secreted</keyword>
<evidence type="ECO:0000256" key="8">
    <source>
        <dbReference type="ARBA" id="ARBA00023008"/>
    </source>
</evidence>
<evidence type="ECO:0000256" key="16">
    <source>
        <dbReference type="SAM" id="SignalP"/>
    </source>
</evidence>
<feature type="domain" description="Auxiliary Activity family 9 catalytic" evidence="17">
    <location>
        <begin position="20"/>
        <end position="231"/>
    </location>
</feature>
<feature type="signal peptide" evidence="16">
    <location>
        <begin position="1"/>
        <end position="19"/>
    </location>
</feature>
<evidence type="ECO:0000256" key="12">
    <source>
        <dbReference type="ARBA" id="ARBA00023326"/>
    </source>
</evidence>
<evidence type="ECO:0000256" key="9">
    <source>
        <dbReference type="ARBA" id="ARBA00023033"/>
    </source>
</evidence>
<dbReference type="GO" id="GO:0046872">
    <property type="term" value="F:metal ion binding"/>
    <property type="evidence" value="ECO:0007669"/>
    <property type="project" value="UniProtKB-KW"/>
</dbReference>
<dbReference type="InterPro" id="IPR049892">
    <property type="entry name" value="AA9"/>
</dbReference>
<evidence type="ECO:0000256" key="10">
    <source>
        <dbReference type="ARBA" id="ARBA00023157"/>
    </source>
</evidence>
<dbReference type="EMBL" id="JAULSU010000002">
    <property type="protein sequence ID" value="KAK0627913.1"/>
    <property type="molecule type" value="Genomic_DNA"/>
</dbReference>
<dbReference type="Pfam" id="PF03443">
    <property type="entry name" value="AA9"/>
    <property type="match status" value="1"/>
</dbReference>
<dbReference type="GO" id="GO:0004497">
    <property type="term" value="F:monooxygenase activity"/>
    <property type="evidence" value="ECO:0007669"/>
    <property type="project" value="UniProtKB-KW"/>
</dbReference>
<comment type="similarity">
    <text evidence="13">Belongs to the polysaccharide monooxygenase AA9 family.</text>
</comment>
<keyword evidence="4" id="KW-0479">Metal-binding</keyword>
<reference evidence="18" key="1">
    <citation type="submission" date="2023-06" db="EMBL/GenBank/DDBJ databases">
        <title>Genome-scale phylogeny and comparative genomics of the fungal order Sordariales.</title>
        <authorList>
            <consortium name="Lawrence Berkeley National Laboratory"/>
            <person name="Hensen N."/>
            <person name="Bonometti L."/>
            <person name="Westerberg I."/>
            <person name="Brannstrom I.O."/>
            <person name="Guillou S."/>
            <person name="Cros-Aarteil S."/>
            <person name="Calhoun S."/>
            <person name="Haridas S."/>
            <person name="Kuo A."/>
            <person name="Mondo S."/>
            <person name="Pangilinan J."/>
            <person name="Riley R."/>
            <person name="Labutti K."/>
            <person name="Andreopoulos B."/>
            <person name="Lipzen A."/>
            <person name="Chen C."/>
            <person name="Yanf M."/>
            <person name="Daum C."/>
            <person name="Ng V."/>
            <person name="Clum A."/>
            <person name="Steindorff A."/>
            <person name="Ohm R."/>
            <person name="Martin F."/>
            <person name="Silar P."/>
            <person name="Natvig D."/>
            <person name="Lalanne C."/>
            <person name="Gautier V."/>
            <person name="Ament-Velasquez S.L."/>
            <person name="Kruys A."/>
            <person name="Hutchinson M.I."/>
            <person name="Powell A.J."/>
            <person name="Barry K."/>
            <person name="Miller A.N."/>
            <person name="Grigoriev I.V."/>
            <person name="Debuchy R."/>
            <person name="Gladieux P."/>
            <person name="Thoren M.H."/>
            <person name="Johannesson H."/>
        </authorList>
    </citation>
    <scope>NUCLEOTIDE SEQUENCE</scope>
    <source>
        <strain evidence="18">CBS 606.72</strain>
    </source>
</reference>
<organism evidence="18 19">
    <name type="scientific">Immersiella caudata</name>
    <dbReference type="NCBI Taxonomy" id="314043"/>
    <lineage>
        <taxon>Eukaryota</taxon>
        <taxon>Fungi</taxon>
        <taxon>Dikarya</taxon>
        <taxon>Ascomycota</taxon>
        <taxon>Pezizomycotina</taxon>
        <taxon>Sordariomycetes</taxon>
        <taxon>Sordariomycetidae</taxon>
        <taxon>Sordariales</taxon>
        <taxon>Lasiosphaeriaceae</taxon>
        <taxon>Immersiella</taxon>
    </lineage>
</organism>
<keyword evidence="12" id="KW-0624">Polysaccharide degradation</keyword>
<comment type="cofactor">
    <cofactor evidence="1">
        <name>Cu(2+)</name>
        <dbReference type="ChEBI" id="CHEBI:29036"/>
    </cofactor>
</comment>
<keyword evidence="11" id="KW-0119">Carbohydrate metabolism</keyword>
<dbReference type="GO" id="GO:0005576">
    <property type="term" value="C:extracellular region"/>
    <property type="evidence" value="ECO:0007669"/>
    <property type="project" value="UniProtKB-SubCell"/>
</dbReference>
<protein>
    <recommendedName>
        <fullName evidence="15">lytic cellulose monooxygenase (C4-dehydrogenating)</fullName>
        <ecNumber evidence="15">1.14.99.56</ecNumber>
    </recommendedName>
</protein>
<evidence type="ECO:0000256" key="7">
    <source>
        <dbReference type="ARBA" id="ARBA00023002"/>
    </source>
</evidence>
<feature type="chain" id="PRO_5041217457" description="lytic cellulose monooxygenase (C4-dehydrogenating)" evidence="16">
    <location>
        <begin position="20"/>
        <end position="259"/>
    </location>
</feature>
<dbReference type="GO" id="GO:0016787">
    <property type="term" value="F:hydrolase activity"/>
    <property type="evidence" value="ECO:0007669"/>
    <property type="project" value="UniProtKB-KW"/>
</dbReference>
<evidence type="ECO:0000256" key="4">
    <source>
        <dbReference type="ARBA" id="ARBA00022723"/>
    </source>
</evidence>